<dbReference type="GO" id="GO:0004519">
    <property type="term" value="F:endonuclease activity"/>
    <property type="evidence" value="ECO:0007669"/>
    <property type="project" value="UniProtKB-KW"/>
</dbReference>
<dbReference type="InterPro" id="IPR003615">
    <property type="entry name" value="HNH_nuc"/>
</dbReference>
<dbReference type="SMART" id="SM00507">
    <property type="entry name" value="HNHc"/>
    <property type="match status" value="1"/>
</dbReference>
<organism evidence="2 3">
    <name type="scientific">phage Lak_Megaphage_RVC_AP3_GC26</name>
    <dbReference type="NCBI Taxonomy" id="3109225"/>
    <lineage>
        <taxon>Viruses</taxon>
        <taxon>Duplodnaviria</taxon>
        <taxon>Heunggongvirae</taxon>
        <taxon>Uroviricota</taxon>
        <taxon>Caudoviricetes</taxon>
        <taxon>Caudoviricetes code 15 clade</taxon>
    </lineage>
</organism>
<keyword evidence="2" id="KW-0378">Hydrolase</keyword>
<keyword evidence="3" id="KW-1185">Reference proteome</keyword>
<evidence type="ECO:0000259" key="1">
    <source>
        <dbReference type="SMART" id="SM00507"/>
    </source>
</evidence>
<keyword evidence="2" id="KW-0255">Endonuclease</keyword>
<sequence>MKYTKDQLQDIINNTNTIKDFCIKIGWKPEGGFYNMFHQLVIKYDLDISHYKYTNDMKYNSHFVSKNPKDILSELVSKGEREYKCELCGLTTIWNNKPLILQIHHKDGNHYNNDPENLQYLCPNCHSQTDNYTGRNRCKIQKEIKYCNICGKELSKTNITGLCAVCLRKSYRNINRPDKDELLNLIIHNSFSKVAKLCNVSDRTIIKWLKQDKLPYTRKLINDYIKENNIDI</sequence>
<accession>A0ABZ0Z3G5</accession>
<feature type="domain" description="HNH nuclease" evidence="1">
    <location>
        <begin position="75"/>
        <end position="127"/>
    </location>
</feature>
<name>A0ABZ0Z3G5_9CAUD</name>
<reference evidence="2 3" key="1">
    <citation type="submission" date="2023-11" db="EMBL/GenBank/DDBJ databases">
        <authorList>
            <person name="Cook R."/>
            <person name="Crisci M."/>
            <person name="Pye H."/>
            <person name="Adriaenssens E."/>
            <person name="Santini J."/>
        </authorList>
    </citation>
    <scope>NUCLEOTIDE SEQUENCE [LARGE SCALE GENOMIC DNA]</scope>
    <source>
        <strain evidence="2">Lak_Megaphage_RVC_AP3_GC26</strain>
    </source>
</reference>
<dbReference type="EMBL" id="OR769219">
    <property type="protein sequence ID" value="WQJ51570.1"/>
    <property type="molecule type" value="Genomic_DNA"/>
</dbReference>
<evidence type="ECO:0000313" key="3">
    <source>
        <dbReference type="Proteomes" id="UP001348805"/>
    </source>
</evidence>
<dbReference type="Proteomes" id="UP001348805">
    <property type="component" value="Segment"/>
</dbReference>
<dbReference type="CDD" id="cd00085">
    <property type="entry name" value="HNHc"/>
    <property type="match status" value="1"/>
</dbReference>
<evidence type="ECO:0000313" key="2">
    <source>
        <dbReference type="EMBL" id="WQJ51570.1"/>
    </source>
</evidence>
<keyword evidence="2" id="KW-0540">Nuclease</keyword>
<proteinExistence type="predicted"/>
<protein>
    <submittedName>
        <fullName evidence="2">HNH endonuclease</fullName>
    </submittedName>
</protein>